<dbReference type="EMBL" id="BGZK01002952">
    <property type="protein sequence ID" value="GBP97541.1"/>
    <property type="molecule type" value="Genomic_DNA"/>
</dbReference>
<name>A0A4C2A9K2_EUMVA</name>
<protein>
    <submittedName>
        <fullName evidence="1">Uncharacterized protein</fullName>
    </submittedName>
</protein>
<sequence length="112" mass="12440">MQTFYNIRDGSYSWIHCAFNPLGPLAAPTQRIRERVGRVLTSARGRVIAHTDGGATSRRTAFMLMPAGARPNYLRKRATSARRAKTPAELASFRARAIDRAREKLPGARLGM</sequence>
<organism evidence="1 2">
    <name type="scientific">Eumeta variegata</name>
    <name type="common">Bagworm moth</name>
    <name type="synonym">Eumeta japonica</name>
    <dbReference type="NCBI Taxonomy" id="151549"/>
    <lineage>
        <taxon>Eukaryota</taxon>
        <taxon>Metazoa</taxon>
        <taxon>Ecdysozoa</taxon>
        <taxon>Arthropoda</taxon>
        <taxon>Hexapoda</taxon>
        <taxon>Insecta</taxon>
        <taxon>Pterygota</taxon>
        <taxon>Neoptera</taxon>
        <taxon>Endopterygota</taxon>
        <taxon>Lepidoptera</taxon>
        <taxon>Glossata</taxon>
        <taxon>Ditrysia</taxon>
        <taxon>Tineoidea</taxon>
        <taxon>Psychidae</taxon>
        <taxon>Oiketicinae</taxon>
        <taxon>Eumeta</taxon>
    </lineage>
</organism>
<dbReference type="AlphaFoldDB" id="A0A4C2A9K2"/>
<comment type="caution">
    <text evidence="1">The sequence shown here is derived from an EMBL/GenBank/DDBJ whole genome shotgun (WGS) entry which is preliminary data.</text>
</comment>
<gene>
    <name evidence="1" type="ORF">EVAR_71187_1</name>
</gene>
<dbReference type="Proteomes" id="UP000299102">
    <property type="component" value="Unassembled WGS sequence"/>
</dbReference>
<keyword evidence="2" id="KW-1185">Reference proteome</keyword>
<evidence type="ECO:0000313" key="2">
    <source>
        <dbReference type="Proteomes" id="UP000299102"/>
    </source>
</evidence>
<reference evidence="1 2" key="1">
    <citation type="journal article" date="2019" name="Commun. Biol.">
        <title>The bagworm genome reveals a unique fibroin gene that provides high tensile strength.</title>
        <authorList>
            <person name="Kono N."/>
            <person name="Nakamura H."/>
            <person name="Ohtoshi R."/>
            <person name="Tomita M."/>
            <person name="Numata K."/>
            <person name="Arakawa K."/>
        </authorList>
    </citation>
    <scope>NUCLEOTIDE SEQUENCE [LARGE SCALE GENOMIC DNA]</scope>
</reference>
<proteinExistence type="predicted"/>
<evidence type="ECO:0000313" key="1">
    <source>
        <dbReference type="EMBL" id="GBP97541.1"/>
    </source>
</evidence>
<accession>A0A4C2A9K2</accession>